<feature type="region of interest" description="Disordered" evidence="1">
    <location>
        <begin position="1"/>
        <end position="22"/>
    </location>
</feature>
<dbReference type="AlphaFoldDB" id="A0A392TCB3"/>
<keyword evidence="3" id="KW-1185">Reference proteome</keyword>
<sequence>RVAQVTQGSAGRSLPVARRAERNGALRRSSRLNAGSFGLLRVAQIHVARRASSSVDSHQGWHFGSLAIHLTFLTIGD</sequence>
<feature type="non-terminal residue" evidence="2">
    <location>
        <position position="1"/>
    </location>
</feature>
<dbReference type="EMBL" id="LXQA010549945">
    <property type="protein sequence ID" value="MCI58668.1"/>
    <property type="molecule type" value="Genomic_DNA"/>
</dbReference>
<evidence type="ECO:0000313" key="3">
    <source>
        <dbReference type="Proteomes" id="UP000265520"/>
    </source>
</evidence>
<feature type="compositionally biased region" description="Polar residues" evidence="1">
    <location>
        <begin position="1"/>
        <end position="10"/>
    </location>
</feature>
<evidence type="ECO:0000256" key="1">
    <source>
        <dbReference type="SAM" id="MobiDB-lite"/>
    </source>
</evidence>
<organism evidence="2 3">
    <name type="scientific">Trifolium medium</name>
    <dbReference type="NCBI Taxonomy" id="97028"/>
    <lineage>
        <taxon>Eukaryota</taxon>
        <taxon>Viridiplantae</taxon>
        <taxon>Streptophyta</taxon>
        <taxon>Embryophyta</taxon>
        <taxon>Tracheophyta</taxon>
        <taxon>Spermatophyta</taxon>
        <taxon>Magnoliopsida</taxon>
        <taxon>eudicotyledons</taxon>
        <taxon>Gunneridae</taxon>
        <taxon>Pentapetalae</taxon>
        <taxon>rosids</taxon>
        <taxon>fabids</taxon>
        <taxon>Fabales</taxon>
        <taxon>Fabaceae</taxon>
        <taxon>Papilionoideae</taxon>
        <taxon>50 kb inversion clade</taxon>
        <taxon>NPAAA clade</taxon>
        <taxon>Hologalegina</taxon>
        <taxon>IRL clade</taxon>
        <taxon>Trifolieae</taxon>
        <taxon>Trifolium</taxon>
    </lineage>
</organism>
<name>A0A392TCB3_9FABA</name>
<evidence type="ECO:0000313" key="2">
    <source>
        <dbReference type="EMBL" id="MCI58668.1"/>
    </source>
</evidence>
<comment type="caution">
    <text evidence="2">The sequence shown here is derived from an EMBL/GenBank/DDBJ whole genome shotgun (WGS) entry which is preliminary data.</text>
</comment>
<dbReference type="Proteomes" id="UP000265520">
    <property type="component" value="Unassembled WGS sequence"/>
</dbReference>
<protein>
    <submittedName>
        <fullName evidence="2">Uncharacterized protein</fullName>
    </submittedName>
</protein>
<reference evidence="2 3" key="1">
    <citation type="journal article" date="2018" name="Front. Plant Sci.">
        <title>Red Clover (Trifolium pratense) and Zigzag Clover (T. medium) - A Picture of Genomic Similarities and Differences.</title>
        <authorList>
            <person name="Dluhosova J."/>
            <person name="Istvanek J."/>
            <person name="Nedelnik J."/>
            <person name="Repkova J."/>
        </authorList>
    </citation>
    <scope>NUCLEOTIDE SEQUENCE [LARGE SCALE GENOMIC DNA]</scope>
    <source>
        <strain evidence="3">cv. 10/8</strain>
        <tissue evidence="2">Leaf</tissue>
    </source>
</reference>
<accession>A0A392TCB3</accession>
<proteinExistence type="predicted"/>